<accession>A0ABU0SNI1</accession>
<evidence type="ECO:0000313" key="2">
    <source>
        <dbReference type="Proteomes" id="UP001230328"/>
    </source>
</evidence>
<dbReference type="Proteomes" id="UP001230328">
    <property type="component" value="Unassembled WGS sequence"/>
</dbReference>
<evidence type="ECO:0000313" key="1">
    <source>
        <dbReference type="EMBL" id="MDQ1025100.1"/>
    </source>
</evidence>
<comment type="caution">
    <text evidence="1">The sequence shown here is derived from an EMBL/GenBank/DDBJ whole genome shotgun (WGS) entry which is preliminary data.</text>
</comment>
<keyword evidence="2" id="KW-1185">Reference proteome</keyword>
<dbReference type="RefSeq" id="WP_307520417.1">
    <property type="nucleotide sequence ID" value="NZ_JAUSZI010000002.1"/>
</dbReference>
<reference evidence="1 2" key="1">
    <citation type="submission" date="2023-07" db="EMBL/GenBank/DDBJ databases">
        <title>Comparative genomics of wheat-associated soil bacteria to identify genetic determinants of phenazine resistance.</title>
        <authorList>
            <person name="Mouncey N."/>
        </authorList>
    </citation>
    <scope>NUCLEOTIDE SEQUENCE [LARGE SCALE GENOMIC DNA]</scope>
    <source>
        <strain evidence="1 2">V2I4</strain>
    </source>
</reference>
<name>A0ABU0SNI1_9ACTN</name>
<gene>
    <name evidence="1" type="ORF">QF035_002682</name>
</gene>
<organism evidence="1 2">
    <name type="scientific">Streptomyces umbrinus</name>
    <dbReference type="NCBI Taxonomy" id="67370"/>
    <lineage>
        <taxon>Bacteria</taxon>
        <taxon>Bacillati</taxon>
        <taxon>Actinomycetota</taxon>
        <taxon>Actinomycetes</taxon>
        <taxon>Kitasatosporales</taxon>
        <taxon>Streptomycetaceae</taxon>
        <taxon>Streptomyces</taxon>
        <taxon>Streptomyces phaeochromogenes group</taxon>
    </lineage>
</organism>
<protein>
    <submittedName>
        <fullName evidence="1">Uncharacterized protein</fullName>
    </submittedName>
</protein>
<proteinExistence type="predicted"/>
<dbReference type="EMBL" id="JAUSZI010000002">
    <property type="protein sequence ID" value="MDQ1025100.1"/>
    <property type="molecule type" value="Genomic_DNA"/>
</dbReference>
<sequence length="117" mass="12771">MHTALRQRSGELTRTQVAPITFADPWLSLCSIVERRALTIAEGVREMFVDNVLKPISLVHLNVGLWHHGAELALMVGPSPVVNVLPYPLPTVFVGSPAEVPQAVSAVFEHGIRLRCA</sequence>